<comment type="similarity">
    <text evidence="1">Belongs to the prefoldin subunit beta family.</text>
</comment>
<dbReference type="GO" id="GO:0006457">
    <property type="term" value="P:protein folding"/>
    <property type="evidence" value="ECO:0007669"/>
    <property type="project" value="UniProtKB-ARBA"/>
</dbReference>
<gene>
    <name evidence="3" type="ORF">ERUC_LOCUS14678</name>
</gene>
<dbReference type="AlphaFoldDB" id="A0ABC8JS24"/>
<evidence type="ECO:0000313" key="4">
    <source>
        <dbReference type="Proteomes" id="UP001642260"/>
    </source>
</evidence>
<evidence type="ECO:0000256" key="2">
    <source>
        <dbReference type="SAM" id="Coils"/>
    </source>
</evidence>
<accession>A0ABC8JS24</accession>
<feature type="coiled-coil region" evidence="2">
    <location>
        <begin position="47"/>
        <end position="74"/>
    </location>
</feature>
<dbReference type="InterPro" id="IPR002777">
    <property type="entry name" value="PFD_beta-like"/>
</dbReference>
<dbReference type="InterPro" id="IPR009053">
    <property type="entry name" value="Prefoldin"/>
</dbReference>
<comment type="caution">
    <text evidence="3">The sequence shown here is derived from an EMBL/GenBank/DDBJ whole genome shotgun (WGS) entry which is preliminary data.</text>
</comment>
<evidence type="ECO:0008006" key="5">
    <source>
        <dbReference type="Google" id="ProtNLM"/>
    </source>
</evidence>
<protein>
    <recommendedName>
        <fullName evidence="5">Prefoldin</fullName>
    </recommendedName>
</protein>
<keyword evidence="2" id="KW-0175">Coiled coil</keyword>
<reference evidence="3 4" key="1">
    <citation type="submission" date="2022-03" db="EMBL/GenBank/DDBJ databases">
        <authorList>
            <person name="Macdonald S."/>
            <person name="Ahmed S."/>
            <person name="Newling K."/>
        </authorList>
    </citation>
    <scope>NUCLEOTIDE SEQUENCE [LARGE SCALE GENOMIC DNA]</scope>
</reference>
<organism evidence="3 4">
    <name type="scientific">Eruca vesicaria subsp. sativa</name>
    <name type="common">Garden rocket</name>
    <name type="synonym">Eruca sativa</name>
    <dbReference type="NCBI Taxonomy" id="29727"/>
    <lineage>
        <taxon>Eukaryota</taxon>
        <taxon>Viridiplantae</taxon>
        <taxon>Streptophyta</taxon>
        <taxon>Embryophyta</taxon>
        <taxon>Tracheophyta</taxon>
        <taxon>Spermatophyta</taxon>
        <taxon>Magnoliopsida</taxon>
        <taxon>eudicotyledons</taxon>
        <taxon>Gunneridae</taxon>
        <taxon>Pentapetalae</taxon>
        <taxon>rosids</taxon>
        <taxon>malvids</taxon>
        <taxon>Brassicales</taxon>
        <taxon>Brassicaceae</taxon>
        <taxon>Brassiceae</taxon>
        <taxon>Eruca</taxon>
    </lineage>
</organism>
<dbReference type="EMBL" id="CAKOAT010138265">
    <property type="protein sequence ID" value="CAH8337757.1"/>
    <property type="molecule type" value="Genomic_DNA"/>
</dbReference>
<name>A0ABC8JS24_ERUVS</name>
<evidence type="ECO:0000313" key="3">
    <source>
        <dbReference type="EMBL" id="CAH8337757.1"/>
    </source>
</evidence>
<dbReference type="Gene3D" id="1.10.287.370">
    <property type="match status" value="1"/>
</dbReference>
<sequence length="79" mass="8900">MASSSSSSARESELQKEVKRHDVTLDELSCLSSSRSVYQKNGNLFFLTTAKKVKIDAEKQLDHAKSELAKIRLQTRSTR</sequence>
<dbReference type="Proteomes" id="UP001642260">
    <property type="component" value="Unassembled WGS sequence"/>
</dbReference>
<evidence type="ECO:0000256" key="1">
    <source>
        <dbReference type="ARBA" id="ARBA00008045"/>
    </source>
</evidence>
<proteinExistence type="inferred from homology"/>
<dbReference type="GO" id="GO:0009409">
    <property type="term" value="P:response to cold"/>
    <property type="evidence" value="ECO:0007669"/>
    <property type="project" value="UniProtKB-ARBA"/>
</dbReference>
<dbReference type="Pfam" id="PF01920">
    <property type="entry name" value="Prefoldin_2"/>
    <property type="match status" value="1"/>
</dbReference>
<dbReference type="SUPFAM" id="SSF46579">
    <property type="entry name" value="Prefoldin"/>
    <property type="match status" value="1"/>
</dbReference>
<keyword evidence="4" id="KW-1185">Reference proteome</keyword>